<dbReference type="PANTHER" id="PTHR36766">
    <property type="entry name" value="PLANT BROAD-SPECTRUM MILDEW RESISTANCE PROTEIN RPW8"/>
    <property type="match status" value="1"/>
</dbReference>
<dbReference type="Pfam" id="PF23559">
    <property type="entry name" value="WHD_DRP"/>
    <property type="match status" value="1"/>
</dbReference>
<keyword evidence="2" id="KW-0433">Leucine-rich repeat</keyword>
<feature type="domain" description="R13L1/DRL21-like LRR repeat region" evidence="10">
    <location>
        <begin position="674"/>
        <end position="808"/>
    </location>
</feature>
<dbReference type="SUPFAM" id="SSF52540">
    <property type="entry name" value="P-loop containing nucleoside triphosphate hydrolases"/>
    <property type="match status" value="1"/>
</dbReference>
<dbReference type="Pfam" id="PF25019">
    <property type="entry name" value="LRR_R13L1-DRL21"/>
    <property type="match status" value="2"/>
</dbReference>
<proteinExistence type="inferred from homology"/>
<dbReference type="Pfam" id="PF00931">
    <property type="entry name" value="NB-ARC"/>
    <property type="match status" value="1"/>
</dbReference>
<dbReference type="InterPro" id="IPR041118">
    <property type="entry name" value="Rx_N"/>
</dbReference>
<dbReference type="Gene3D" id="3.80.10.10">
    <property type="entry name" value="Ribonuclease Inhibitor"/>
    <property type="match status" value="3"/>
</dbReference>
<evidence type="ECO:0000259" key="9">
    <source>
        <dbReference type="Pfam" id="PF23559"/>
    </source>
</evidence>
<name>A0ABR0X2W2_REHGL</name>
<evidence type="ECO:0000256" key="2">
    <source>
        <dbReference type="ARBA" id="ARBA00022614"/>
    </source>
</evidence>
<comment type="similarity">
    <text evidence="1">Belongs to the disease resistance NB-LRR family.</text>
</comment>
<dbReference type="Proteomes" id="UP001318860">
    <property type="component" value="Unassembled WGS sequence"/>
</dbReference>
<dbReference type="InterPro" id="IPR032675">
    <property type="entry name" value="LRR_dom_sf"/>
</dbReference>
<feature type="domain" description="Disease resistance protein winged helix" evidence="9">
    <location>
        <begin position="434"/>
        <end position="505"/>
    </location>
</feature>
<dbReference type="Pfam" id="PF18052">
    <property type="entry name" value="Rx_N"/>
    <property type="match status" value="1"/>
</dbReference>
<evidence type="ECO:0000256" key="5">
    <source>
        <dbReference type="ARBA" id="ARBA00022821"/>
    </source>
</evidence>
<organism evidence="11 12">
    <name type="scientific">Rehmannia glutinosa</name>
    <name type="common">Chinese foxglove</name>
    <dbReference type="NCBI Taxonomy" id="99300"/>
    <lineage>
        <taxon>Eukaryota</taxon>
        <taxon>Viridiplantae</taxon>
        <taxon>Streptophyta</taxon>
        <taxon>Embryophyta</taxon>
        <taxon>Tracheophyta</taxon>
        <taxon>Spermatophyta</taxon>
        <taxon>Magnoliopsida</taxon>
        <taxon>eudicotyledons</taxon>
        <taxon>Gunneridae</taxon>
        <taxon>Pentapetalae</taxon>
        <taxon>asterids</taxon>
        <taxon>lamiids</taxon>
        <taxon>Lamiales</taxon>
        <taxon>Orobanchaceae</taxon>
        <taxon>Rehmannieae</taxon>
        <taxon>Rehmannia</taxon>
    </lineage>
</organism>
<evidence type="ECO:0000256" key="3">
    <source>
        <dbReference type="ARBA" id="ARBA00022737"/>
    </source>
</evidence>
<dbReference type="InterPro" id="IPR036388">
    <property type="entry name" value="WH-like_DNA-bd_sf"/>
</dbReference>
<dbReference type="Gene3D" id="1.10.10.10">
    <property type="entry name" value="Winged helix-like DNA-binding domain superfamily/Winged helix DNA-binding domain"/>
    <property type="match status" value="1"/>
</dbReference>
<dbReference type="SUPFAM" id="SSF52058">
    <property type="entry name" value="L domain-like"/>
    <property type="match status" value="2"/>
</dbReference>
<accession>A0ABR0X2W2</accession>
<evidence type="ECO:0000256" key="6">
    <source>
        <dbReference type="ARBA" id="ARBA00022840"/>
    </source>
</evidence>
<gene>
    <name evidence="11" type="ORF">DH2020_012478</name>
</gene>
<evidence type="ECO:0000313" key="11">
    <source>
        <dbReference type="EMBL" id="KAK6152839.1"/>
    </source>
</evidence>
<keyword evidence="6" id="KW-0067">ATP-binding</keyword>
<evidence type="ECO:0000259" key="10">
    <source>
        <dbReference type="Pfam" id="PF25019"/>
    </source>
</evidence>
<evidence type="ECO:0000313" key="12">
    <source>
        <dbReference type="Proteomes" id="UP001318860"/>
    </source>
</evidence>
<sequence length="1261" mass="142951">MEEAVVGAIVGATIQVVLQNLLTLTQEQMSLVRDFKKDLEKLKNSFLMVEDFLCDAEMQQVSDRAVKRWLRNLEDVAFDADNVLDEINYQVLANKNKMKKKVHCFLSYSNNPIAQRCRLSRKIRDINKKLELINQEANGFGLHMRLAGPRAPAGYGSSDASARMETDSFTVDPIILGRENDVLRIVEMLTTSPAEQVFCVVPIVGMGGLGKTTLARLVFGDQHIITHFETRVWVHVPKHFDVVILLKNILTSLTAENVEHGNREALLKKLQNDLGPKRYLLVLDDVWNEEREKWDDFINSLLGITSAIGNGIVVTTRSKEVASIVKTLPIQELEGLSEDNCWSIIKAKAFRARDIPSEFETMGKNIGKRCQGLPLAAKVVGGLLCGKSKDEWLSVEKNWLSNFGDGNTISKILKLSFDNLSSPSLKKCFAYCSIFPKGFHIIKEQLIELWMAEGFLQTDQRSDMETMGSNFFYILLQNSLLQVVERDGYDNVTYYNMHDLVHDLACSVLGENDNVIGDITRSRYIGYKSSEDESCSIKKEQERYLRTLFFNGKVSDIGFSHFKCLHTLTLVGEDIDELPTSIRELIHLRYLDTTETSIRYLPDSVGELYHLQTLRAENERLSYLVKLPNSFKYLISLRHLHIPYNTKLPPEIGRLTSLQTLPYFKVGHEKGCGIAELGSLKNLKGKLEIHNLQMVHDKDEANSAYLIRKTNIHKLKLVWDSSRDDEANDHENVLEGLQPHPNLKSLGIHGFKGRSLPLWSLKMAVQDGLQGCWIGLDNLMDIRLENCSECEEIPMLGQLPHLKSLYLCSLSNVKSIGSSFYGNIDKCSKSSSSNNIEVCKKDTIVVFRALESLELCDMSNLIEWTEVELPPSEGETQLREVVVFPRLEYLKIETCRQLMSAPSHFPCLKELHIIWMDSVLPLANICGMKLTSLTYLRIRELNGLRCLPDELFSNNHNLLKLHISDCSNLMHLVPCFRGGGVSLRELWIRYCWNFRELPDDIHSLNSLEKMFIYGCPNLKSIPFNPSGGQSQGGFASLRELNICYCEGLTNLPVEMVEFCAPTLECLTLSELSKIMNLGMVIGCLQKMPSLTSLTISVVPKFTTSSIGSLRSLQDLKMGYWSDSRDYVSFKETVDAILQASHLSLRRLTLYGMEHWDFLPNQLQHLTALSDLLLNGFGIETLPEWFGNLSSLQSLSLHQCKKLRHLPSKEAMQRLTKLTYLNITLCPLLRERCNIEQEQSADDSEWPKISHIPDIVVDGHPI</sequence>
<keyword evidence="12" id="KW-1185">Reference proteome</keyword>
<comment type="caution">
    <text evidence="11">The sequence shown here is derived from an EMBL/GenBank/DDBJ whole genome shotgun (WGS) entry which is preliminary data.</text>
</comment>
<dbReference type="Gene3D" id="3.40.50.300">
    <property type="entry name" value="P-loop containing nucleotide triphosphate hydrolases"/>
    <property type="match status" value="1"/>
</dbReference>
<evidence type="ECO:0008006" key="13">
    <source>
        <dbReference type="Google" id="ProtNLM"/>
    </source>
</evidence>
<keyword evidence="5" id="KW-0611">Plant defense</keyword>
<evidence type="ECO:0000256" key="1">
    <source>
        <dbReference type="ARBA" id="ARBA00008894"/>
    </source>
</evidence>
<dbReference type="InterPro" id="IPR042197">
    <property type="entry name" value="Apaf_helical"/>
</dbReference>
<reference evidence="11 12" key="1">
    <citation type="journal article" date="2021" name="Comput. Struct. Biotechnol. J.">
        <title>De novo genome assembly of the potent medicinal plant Rehmannia glutinosa using nanopore technology.</title>
        <authorList>
            <person name="Ma L."/>
            <person name="Dong C."/>
            <person name="Song C."/>
            <person name="Wang X."/>
            <person name="Zheng X."/>
            <person name="Niu Y."/>
            <person name="Chen S."/>
            <person name="Feng W."/>
        </authorList>
    </citation>
    <scope>NUCLEOTIDE SEQUENCE [LARGE SCALE GENOMIC DNA]</scope>
    <source>
        <strain evidence="11">DH-2019</strain>
    </source>
</reference>
<feature type="domain" description="NB-ARC" evidence="7">
    <location>
        <begin position="179"/>
        <end position="353"/>
    </location>
</feature>
<keyword evidence="4" id="KW-0547">Nucleotide-binding</keyword>
<evidence type="ECO:0000259" key="8">
    <source>
        <dbReference type="Pfam" id="PF18052"/>
    </source>
</evidence>
<dbReference type="InterPro" id="IPR027417">
    <property type="entry name" value="P-loop_NTPase"/>
</dbReference>
<dbReference type="EMBL" id="JABTTQ020000006">
    <property type="protein sequence ID" value="KAK6152839.1"/>
    <property type="molecule type" value="Genomic_DNA"/>
</dbReference>
<dbReference type="InterPro" id="IPR056789">
    <property type="entry name" value="LRR_R13L1-DRL21"/>
</dbReference>
<feature type="domain" description="R13L1/DRL21-like LRR repeat region" evidence="10">
    <location>
        <begin position="1161"/>
        <end position="1222"/>
    </location>
</feature>
<dbReference type="PANTHER" id="PTHR36766:SF70">
    <property type="entry name" value="DISEASE RESISTANCE PROTEIN RGA4"/>
    <property type="match status" value="1"/>
</dbReference>
<dbReference type="InterPro" id="IPR058922">
    <property type="entry name" value="WHD_DRP"/>
</dbReference>
<dbReference type="Gene3D" id="1.10.8.430">
    <property type="entry name" value="Helical domain of apoptotic protease-activating factors"/>
    <property type="match status" value="1"/>
</dbReference>
<protein>
    <recommendedName>
        <fullName evidence="13">Disease resistance protein RGA3</fullName>
    </recommendedName>
</protein>
<feature type="domain" description="Disease resistance N-terminal" evidence="8">
    <location>
        <begin position="14"/>
        <end position="103"/>
    </location>
</feature>
<dbReference type="PRINTS" id="PR00364">
    <property type="entry name" value="DISEASERSIST"/>
</dbReference>
<keyword evidence="3" id="KW-0677">Repeat</keyword>
<dbReference type="InterPro" id="IPR002182">
    <property type="entry name" value="NB-ARC"/>
</dbReference>
<evidence type="ECO:0000259" key="7">
    <source>
        <dbReference type="Pfam" id="PF00931"/>
    </source>
</evidence>
<dbReference type="Gene3D" id="1.20.5.4130">
    <property type="match status" value="1"/>
</dbReference>
<evidence type="ECO:0000256" key="4">
    <source>
        <dbReference type="ARBA" id="ARBA00022741"/>
    </source>
</evidence>